<protein>
    <submittedName>
        <fullName evidence="1">Phage tail protein I</fullName>
    </submittedName>
</protein>
<dbReference type="AlphaFoldDB" id="A0A009QFG0"/>
<comment type="caution">
    <text evidence="1">The sequence shown here is derived from an EMBL/GenBank/DDBJ whole genome shotgun (WGS) entry which is preliminary data.</text>
</comment>
<evidence type="ECO:0000313" key="1">
    <source>
        <dbReference type="EMBL" id="EXC09104.1"/>
    </source>
</evidence>
<reference evidence="1 2" key="1">
    <citation type="submission" date="2014-02" db="EMBL/GenBank/DDBJ databases">
        <title>Comparative genomics and transcriptomics to identify genetic mechanisms underlying the emergence of carbapenem resistant Acinetobacter baumannii (CRAb).</title>
        <authorList>
            <person name="Harris A.D."/>
            <person name="Johnson K.J."/>
            <person name="George J."/>
            <person name="Shefchek K."/>
            <person name="Daugherty S.C."/>
            <person name="Parankush S."/>
            <person name="Sadzewicz L."/>
            <person name="Tallon L."/>
            <person name="Sengamalay N."/>
            <person name="Hazen T.H."/>
            <person name="Rasko D.A."/>
        </authorList>
    </citation>
    <scope>NUCLEOTIDE SEQUENCE [LARGE SCALE GENOMIC DNA]</scope>
    <source>
        <strain evidence="1 2">625974</strain>
    </source>
</reference>
<sequence>MKSLLPPNATDLEKKLAEVGADAFNLPSIKLAKDVDHAPSDFLAYLAWERQVNYWRDEWPDALKRHIINQAIPQHKIKGTPAAIKRALEPFGFQVKLIEWFQMEPPGKPGTFALELDLVGKELSEETYHEVNRLVEDSKAATRHVSNVQITSNPVLYINTAIALQDAVIIECMPQGYQ</sequence>
<gene>
    <name evidence="1" type="ORF">J506_0884</name>
</gene>
<dbReference type="NCBIfam" id="TIGR01634">
    <property type="entry name" value="tail_P2_I"/>
    <property type="match status" value="1"/>
</dbReference>
<proteinExistence type="predicted"/>
<evidence type="ECO:0000313" key="2">
    <source>
        <dbReference type="Proteomes" id="UP000021108"/>
    </source>
</evidence>
<dbReference type="EMBL" id="JEXD01000004">
    <property type="protein sequence ID" value="EXC09104.1"/>
    <property type="molecule type" value="Genomic_DNA"/>
</dbReference>
<organism evidence="1 2">
    <name type="scientific">Acinetobacter baumannii 625974</name>
    <dbReference type="NCBI Taxonomy" id="1310607"/>
    <lineage>
        <taxon>Bacteria</taxon>
        <taxon>Pseudomonadati</taxon>
        <taxon>Pseudomonadota</taxon>
        <taxon>Gammaproteobacteria</taxon>
        <taxon>Moraxellales</taxon>
        <taxon>Moraxellaceae</taxon>
        <taxon>Acinetobacter</taxon>
        <taxon>Acinetobacter calcoaceticus/baumannii complex</taxon>
    </lineage>
</organism>
<dbReference type="Pfam" id="PF09684">
    <property type="entry name" value="Tail_P2_I"/>
    <property type="match status" value="1"/>
</dbReference>
<dbReference type="InterPro" id="IPR006521">
    <property type="entry name" value="Tail_protein_I"/>
</dbReference>
<dbReference type="PATRIC" id="fig|1310607.3.peg.854"/>
<name>A0A009QFG0_ACIBA</name>
<accession>A0A009QFG0</accession>
<dbReference type="RefSeq" id="WP_032058814.1">
    <property type="nucleotide sequence ID" value="NZ_JEXD01000004.1"/>
</dbReference>
<dbReference type="Proteomes" id="UP000021108">
    <property type="component" value="Unassembled WGS sequence"/>
</dbReference>